<organism evidence="2 3">
    <name type="scientific">Hymenobacter crusticola</name>
    <dbReference type="NCBI Taxonomy" id="1770526"/>
    <lineage>
        <taxon>Bacteria</taxon>
        <taxon>Pseudomonadati</taxon>
        <taxon>Bacteroidota</taxon>
        <taxon>Cytophagia</taxon>
        <taxon>Cytophagales</taxon>
        <taxon>Hymenobacteraceae</taxon>
        <taxon>Hymenobacter</taxon>
    </lineage>
</organism>
<dbReference type="AlphaFoldDB" id="A0A243W4X0"/>
<proteinExistence type="predicted"/>
<dbReference type="Proteomes" id="UP000194873">
    <property type="component" value="Unassembled WGS sequence"/>
</dbReference>
<feature type="chain" id="PRO_5012580043" description="Outer membrane protein beta-barrel domain-containing protein" evidence="1">
    <location>
        <begin position="23"/>
        <end position="243"/>
    </location>
</feature>
<feature type="signal peptide" evidence="1">
    <location>
        <begin position="1"/>
        <end position="22"/>
    </location>
</feature>
<keyword evidence="3" id="KW-1185">Reference proteome</keyword>
<dbReference type="EMBL" id="MTSE01000075">
    <property type="protein sequence ID" value="OUJ67411.1"/>
    <property type="molecule type" value="Genomic_DNA"/>
</dbReference>
<evidence type="ECO:0000313" key="2">
    <source>
        <dbReference type="EMBL" id="OUJ67411.1"/>
    </source>
</evidence>
<evidence type="ECO:0000256" key="1">
    <source>
        <dbReference type="SAM" id="SignalP"/>
    </source>
</evidence>
<name>A0A243W4X0_9BACT</name>
<evidence type="ECO:0008006" key="4">
    <source>
        <dbReference type="Google" id="ProtNLM"/>
    </source>
</evidence>
<reference evidence="2 3" key="1">
    <citation type="submission" date="2017-01" db="EMBL/GenBank/DDBJ databases">
        <title>A new Hymenobacter.</title>
        <authorList>
            <person name="Liang Y."/>
            <person name="Feng F."/>
        </authorList>
    </citation>
    <scope>NUCLEOTIDE SEQUENCE [LARGE SCALE GENOMIC DNA]</scope>
    <source>
        <strain evidence="2">MIMBbqt21</strain>
    </source>
</reference>
<protein>
    <recommendedName>
        <fullName evidence="4">Outer membrane protein beta-barrel domain-containing protein</fullName>
    </recommendedName>
</protein>
<evidence type="ECO:0000313" key="3">
    <source>
        <dbReference type="Proteomes" id="UP000194873"/>
    </source>
</evidence>
<comment type="caution">
    <text evidence="2">The sequence shown here is derived from an EMBL/GenBank/DDBJ whole genome shotgun (WGS) entry which is preliminary data.</text>
</comment>
<keyword evidence="1" id="KW-0732">Signal</keyword>
<sequence>MCFYQSFLLASSGLGVAVSCHAQPTTILNKPATLPTYWGLRADIGAASFAVAPLNTFFAAITPARLPSAGASTSLHLLASNAVFGYGSLYYEHALTTPDQLAVTPTFSLEAHTLGFALHKVLVDKRVKVVLPSLGAGYRLLNLTYNRNGSAITSLDSLWQRPGSFTLRARATVVQGGAGIYYTFRAVPWLSQGELDIGLAGAYAYTFEQGAWFLLGTQTAVPVPRQRLDSYTINLSLSVLLNR</sequence>
<accession>A0A243W4X0</accession>
<gene>
    <name evidence="2" type="ORF">BXP70_28810</name>
</gene>